<accession>A0A9Q3F6D8</accession>
<feature type="compositionally biased region" description="Polar residues" evidence="1">
    <location>
        <begin position="1"/>
        <end position="12"/>
    </location>
</feature>
<gene>
    <name evidence="2" type="ORF">O181_074138</name>
</gene>
<dbReference type="EMBL" id="AVOT02039375">
    <property type="protein sequence ID" value="MBW0534423.1"/>
    <property type="molecule type" value="Genomic_DNA"/>
</dbReference>
<feature type="region of interest" description="Disordered" evidence="1">
    <location>
        <begin position="28"/>
        <end position="47"/>
    </location>
</feature>
<organism evidence="2 3">
    <name type="scientific">Austropuccinia psidii MF-1</name>
    <dbReference type="NCBI Taxonomy" id="1389203"/>
    <lineage>
        <taxon>Eukaryota</taxon>
        <taxon>Fungi</taxon>
        <taxon>Dikarya</taxon>
        <taxon>Basidiomycota</taxon>
        <taxon>Pucciniomycotina</taxon>
        <taxon>Pucciniomycetes</taxon>
        <taxon>Pucciniales</taxon>
        <taxon>Sphaerophragmiaceae</taxon>
        <taxon>Austropuccinia</taxon>
    </lineage>
</organism>
<name>A0A9Q3F6D8_9BASI</name>
<protein>
    <submittedName>
        <fullName evidence="2">Uncharacterized protein</fullName>
    </submittedName>
</protein>
<sequence length="138" mass="15719">MGPRGPTTSPQGQVDPKPQVGSPELIFVPQSQQSQKWPKGREDPNWPRTTVWQFSTPGFWKPPEATRSSPESVFLNSGEGLSFTNVLPTKESRMVHIWYNIPLCTNFAQKLNGDVFRTKLCLFNSSTQIHHPFHRKPF</sequence>
<reference evidence="2" key="1">
    <citation type="submission" date="2021-03" db="EMBL/GenBank/DDBJ databases">
        <title>Draft genome sequence of rust myrtle Austropuccinia psidii MF-1, a brazilian biotype.</title>
        <authorList>
            <person name="Quecine M.C."/>
            <person name="Pachon D.M.R."/>
            <person name="Bonatelli M.L."/>
            <person name="Correr F.H."/>
            <person name="Franceschini L.M."/>
            <person name="Leite T.F."/>
            <person name="Margarido G.R.A."/>
            <person name="Almeida C.A."/>
            <person name="Ferrarezi J.A."/>
            <person name="Labate C.A."/>
        </authorList>
    </citation>
    <scope>NUCLEOTIDE SEQUENCE</scope>
    <source>
        <strain evidence="2">MF-1</strain>
    </source>
</reference>
<evidence type="ECO:0000313" key="2">
    <source>
        <dbReference type="EMBL" id="MBW0534423.1"/>
    </source>
</evidence>
<feature type="region of interest" description="Disordered" evidence="1">
    <location>
        <begin position="1"/>
        <end position="23"/>
    </location>
</feature>
<keyword evidence="3" id="KW-1185">Reference proteome</keyword>
<evidence type="ECO:0000313" key="3">
    <source>
        <dbReference type="Proteomes" id="UP000765509"/>
    </source>
</evidence>
<proteinExistence type="predicted"/>
<dbReference type="Proteomes" id="UP000765509">
    <property type="component" value="Unassembled WGS sequence"/>
</dbReference>
<comment type="caution">
    <text evidence="2">The sequence shown here is derived from an EMBL/GenBank/DDBJ whole genome shotgun (WGS) entry which is preliminary data.</text>
</comment>
<dbReference type="AlphaFoldDB" id="A0A9Q3F6D8"/>
<evidence type="ECO:0000256" key="1">
    <source>
        <dbReference type="SAM" id="MobiDB-lite"/>
    </source>
</evidence>